<dbReference type="EMBL" id="CAJNOL010016714">
    <property type="protein sequence ID" value="CAF1676099.1"/>
    <property type="molecule type" value="Genomic_DNA"/>
</dbReference>
<proteinExistence type="predicted"/>
<name>A0A816GQ87_9BILA</name>
<feature type="transmembrane region" description="Helical" evidence="1">
    <location>
        <begin position="26"/>
        <end position="49"/>
    </location>
</feature>
<evidence type="ECO:0000256" key="1">
    <source>
        <dbReference type="SAM" id="Phobius"/>
    </source>
</evidence>
<protein>
    <submittedName>
        <fullName evidence="3">Uncharacterized protein</fullName>
    </submittedName>
</protein>
<feature type="non-terminal residue" evidence="3">
    <location>
        <position position="1"/>
    </location>
</feature>
<keyword evidence="1" id="KW-0472">Membrane</keyword>
<keyword evidence="1" id="KW-0812">Transmembrane</keyword>
<keyword evidence="4" id="KW-1185">Reference proteome</keyword>
<accession>A0A816GQ87</accession>
<sequence length="80" mass="9111">MGTGEINYGDLMFGEENTAYYKEMSFIIIIVLVCVFTILITNVLIALAVDDIGELLKRATDTRIDKVYELGAYFEMLNYQ</sequence>
<evidence type="ECO:0000313" key="3">
    <source>
        <dbReference type="EMBL" id="CAF1676099.1"/>
    </source>
</evidence>
<evidence type="ECO:0000313" key="4">
    <source>
        <dbReference type="Proteomes" id="UP000663870"/>
    </source>
</evidence>
<organism evidence="3 4">
    <name type="scientific">Rotaria sordida</name>
    <dbReference type="NCBI Taxonomy" id="392033"/>
    <lineage>
        <taxon>Eukaryota</taxon>
        <taxon>Metazoa</taxon>
        <taxon>Spiralia</taxon>
        <taxon>Gnathifera</taxon>
        <taxon>Rotifera</taxon>
        <taxon>Eurotatoria</taxon>
        <taxon>Bdelloidea</taxon>
        <taxon>Philodinida</taxon>
        <taxon>Philodinidae</taxon>
        <taxon>Rotaria</taxon>
    </lineage>
</organism>
<reference evidence="3" key="1">
    <citation type="submission" date="2021-02" db="EMBL/GenBank/DDBJ databases">
        <authorList>
            <person name="Nowell W R."/>
        </authorList>
    </citation>
    <scope>NUCLEOTIDE SEQUENCE</scope>
</reference>
<dbReference type="EMBL" id="CAJNOH010014801">
    <property type="protein sequence ID" value="CAF1558486.1"/>
    <property type="molecule type" value="Genomic_DNA"/>
</dbReference>
<keyword evidence="1" id="KW-1133">Transmembrane helix</keyword>
<dbReference type="Proteomes" id="UP000663870">
    <property type="component" value="Unassembled WGS sequence"/>
</dbReference>
<gene>
    <name evidence="3" type="ORF">JXQ802_LOCUS58391</name>
    <name evidence="2" type="ORF">PYM288_LOCUS41764</name>
</gene>
<dbReference type="Proteomes" id="UP000663854">
    <property type="component" value="Unassembled WGS sequence"/>
</dbReference>
<comment type="caution">
    <text evidence="3">The sequence shown here is derived from an EMBL/GenBank/DDBJ whole genome shotgun (WGS) entry which is preliminary data.</text>
</comment>
<evidence type="ECO:0000313" key="2">
    <source>
        <dbReference type="EMBL" id="CAF1558486.1"/>
    </source>
</evidence>
<dbReference type="AlphaFoldDB" id="A0A816GQ87"/>